<reference evidence="2" key="1">
    <citation type="submission" date="2022-02" db="EMBL/GenBank/DDBJ databases">
        <title>Paenibacillus sp. MBLB1832 Whole Genome Shotgun Sequencing.</title>
        <authorList>
            <person name="Hwang C.Y."/>
            <person name="Cho E.-S."/>
            <person name="Seo M.-J."/>
        </authorList>
    </citation>
    <scope>NUCLEOTIDE SEQUENCE</scope>
    <source>
        <strain evidence="2">MBLB1832</strain>
    </source>
</reference>
<sequence length="438" mass="47208">MTVNYKKLMMVGMTGVVASAMVVGCGKAEDKKTASTSAPSAAATATSAAKQEPVSLEFWTISLQPKFNDYFNKLIADYKVIHPNVSIDWKDFPYDALQSKLLTSVASGNTPDVVNLNTELGNQMGSKGALVDFNQYLKPEEKGLYFDGIFNSTVLNGKAYGLPWYTGLSLMFYNKKLVEKAGLDPKNPPKTMDELISWATQIKAKTGASGWAEQVGAKFFTLEGVPILSADKKKAAFNDAKGIAAVEAKVKLYKDGINPKEDANFDKQVQYYSSEQVAFQLSGSTFINRIKTAAPEIYANTLAAPIPTGKAGDRTSNTMNIAVPAKSKNVKEAVEFAKFVTNAKAQLDFSKAANTLPSTKDSAKDVFFTQTDGTLEAQAKLASVQGLDKATDALLGVEKAADVNKAVQKHLQNVFLNNADVKTELDAAAKEVNDLLAQ</sequence>
<dbReference type="Gene3D" id="3.40.190.10">
    <property type="entry name" value="Periplasmic binding protein-like II"/>
    <property type="match status" value="2"/>
</dbReference>
<dbReference type="EMBL" id="CP130319">
    <property type="protein sequence ID" value="WNR46127.1"/>
    <property type="molecule type" value="Genomic_DNA"/>
</dbReference>
<dbReference type="CDD" id="cd13585">
    <property type="entry name" value="PBP2_TMBP_like"/>
    <property type="match status" value="1"/>
</dbReference>
<keyword evidence="3" id="KW-1185">Reference proteome</keyword>
<dbReference type="SUPFAM" id="SSF53850">
    <property type="entry name" value="Periplasmic binding protein-like II"/>
    <property type="match status" value="1"/>
</dbReference>
<dbReference type="PANTHER" id="PTHR43649:SF12">
    <property type="entry name" value="DIACETYLCHITOBIOSE BINDING PROTEIN DASA"/>
    <property type="match status" value="1"/>
</dbReference>
<dbReference type="AlphaFoldDB" id="A0AA96LPZ4"/>
<dbReference type="Proteomes" id="UP001304650">
    <property type="component" value="Chromosome"/>
</dbReference>
<keyword evidence="1" id="KW-0732">Signal</keyword>
<gene>
    <name evidence="2" type="ORF">MJB10_08545</name>
</gene>
<evidence type="ECO:0000313" key="2">
    <source>
        <dbReference type="EMBL" id="WNR46127.1"/>
    </source>
</evidence>
<feature type="chain" id="PRO_5041682451" evidence="1">
    <location>
        <begin position="21"/>
        <end position="438"/>
    </location>
</feature>
<evidence type="ECO:0000313" key="3">
    <source>
        <dbReference type="Proteomes" id="UP001304650"/>
    </source>
</evidence>
<dbReference type="RefSeq" id="WP_314803504.1">
    <property type="nucleotide sequence ID" value="NZ_CP130319.1"/>
</dbReference>
<dbReference type="InterPro" id="IPR006059">
    <property type="entry name" value="SBP"/>
</dbReference>
<proteinExistence type="predicted"/>
<feature type="signal peptide" evidence="1">
    <location>
        <begin position="1"/>
        <end position="20"/>
    </location>
</feature>
<dbReference type="PANTHER" id="PTHR43649">
    <property type="entry name" value="ARABINOSE-BINDING PROTEIN-RELATED"/>
    <property type="match status" value="1"/>
</dbReference>
<dbReference type="Pfam" id="PF01547">
    <property type="entry name" value="SBP_bac_1"/>
    <property type="match status" value="1"/>
</dbReference>
<protein>
    <submittedName>
        <fullName evidence="2">Sugar ABC transporter substrate-binding protein</fullName>
    </submittedName>
</protein>
<name>A0AA96LPZ4_9BACL</name>
<dbReference type="KEGG" id="proo:MJB10_08545"/>
<evidence type="ECO:0000256" key="1">
    <source>
        <dbReference type="SAM" id="SignalP"/>
    </source>
</evidence>
<accession>A0AA96LPZ4</accession>
<dbReference type="PROSITE" id="PS51257">
    <property type="entry name" value="PROKAR_LIPOPROTEIN"/>
    <property type="match status" value="1"/>
</dbReference>
<dbReference type="InterPro" id="IPR050490">
    <property type="entry name" value="Bact_solute-bd_prot1"/>
</dbReference>
<organism evidence="2 3">
    <name type="scientific">Paenibacillus roseopurpureus</name>
    <dbReference type="NCBI Taxonomy" id="2918901"/>
    <lineage>
        <taxon>Bacteria</taxon>
        <taxon>Bacillati</taxon>
        <taxon>Bacillota</taxon>
        <taxon>Bacilli</taxon>
        <taxon>Bacillales</taxon>
        <taxon>Paenibacillaceae</taxon>
        <taxon>Paenibacillus</taxon>
    </lineage>
</organism>